<keyword evidence="1" id="KW-0732">Signal</keyword>
<evidence type="ECO:0000313" key="3">
    <source>
        <dbReference type="EMBL" id="KAK3374678.1"/>
    </source>
</evidence>
<dbReference type="EMBL" id="JAULSW010000007">
    <property type="protein sequence ID" value="KAK3374678.1"/>
    <property type="molecule type" value="Genomic_DNA"/>
</dbReference>
<feature type="domain" description="DUF7580" evidence="2">
    <location>
        <begin position="198"/>
        <end position="554"/>
    </location>
</feature>
<comment type="caution">
    <text evidence="3">The sequence shown here is derived from an EMBL/GenBank/DDBJ whole genome shotgun (WGS) entry which is preliminary data.</text>
</comment>
<organism evidence="3 4">
    <name type="scientific">Podospora didyma</name>
    <dbReference type="NCBI Taxonomy" id="330526"/>
    <lineage>
        <taxon>Eukaryota</taxon>
        <taxon>Fungi</taxon>
        <taxon>Dikarya</taxon>
        <taxon>Ascomycota</taxon>
        <taxon>Pezizomycotina</taxon>
        <taxon>Sordariomycetes</taxon>
        <taxon>Sordariomycetidae</taxon>
        <taxon>Sordariales</taxon>
        <taxon>Podosporaceae</taxon>
        <taxon>Podospora</taxon>
    </lineage>
</organism>
<dbReference type="PANTHER" id="PTHR35186:SF4">
    <property type="entry name" value="PRION-INHIBITION AND PROPAGATION HELO DOMAIN-CONTAINING PROTEIN"/>
    <property type="match status" value="1"/>
</dbReference>
<proteinExistence type="predicted"/>
<protein>
    <recommendedName>
        <fullName evidence="2">DUF7580 domain-containing protein</fullName>
    </recommendedName>
</protein>
<accession>A0AAE0KD73</accession>
<reference evidence="3" key="2">
    <citation type="submission" date="2023-06" db="EMBL/GenBank/DDBJ databases">
        <authorList>
            <consortium name="Lawrence Berkeley National Laboratory"/>
            <person name="Haridas S."/>
            <person name="Hensen N."/>
            <person name="Bonometti L."/>
            <person name="Westerberg I."/>
            <person name="Brannstrom I.O."/>
            <person name="Guillou S."/>
            <person name="Cros-Aarteil S."/>
            <person name="Calhoun S."/>
            <person name="Kuo A."/>
            <person name="Mondo S."/>
            <person name="Pangilinan J."/>
            <person name="Riley R."/>
            <person name="LaButti K."/>
            <person name="Andreopoulos B."/>
            <person name="Lipzen A."/>
            <person name="Chen C."/>
            <person name="Yanf M."/>
            <person name="Daum C."/>
            <person name="Ng V."/>
            <person name="Clum A."/>
            <person name="Steindorff A."/>
            <person name="Ohm R."/>
            <person name="Martin F."/>
            <person name="Silar P."/>
            <person name="Natvig D."/>
            <person name="Lalanne C."/>
            <person name="Gautier V."/>
            <person name="Ament-velasquez S.L."/>
            <person name="Kruys A."/>
            <person name="Hutchinson M.I."/>
            <person name="Powell A.J."/>
            <person name="Barry K."/>
            <person name="Miller A.N."/>
            <person name="Grigoriev I.V."/>
            <person name="Debuchy R."/>
            <person name="Gladieux P."/>
            <person name="Thoren M.H."/>
            <person name="Johannesson H."/>
        </authorList>
    </citation>
    <scope>NUCLEOTIDE SEQUENCE</scope>
    <source>
        <strain evidence="3">CBS 232.78</strain>
    </source>
</reference>
<reference evidence="3" key="1">
    <citation type="journal article" date="2023" name="Mol. Phylogenet. Evol.">
        <title>Genome-scale phylogeny and comparative genomics of the fungal order Sordariales.</title>
        <authorList>
            <person name="Hensen N."/>
            <person name="Bonometti L."/>
            <person name="Westerberg I."/>
            <person name="Brannstrom I.O."/>
            <person name="Guillou S."/>
            <person name="Cros-Aarteil S."/>
            <person name="Calhoun S."/>
            <person name="Haridas S."/>
            <person name="Kuo A."/>
            <person name="Mondo S."/>
            <person name="Pangilinan J."/>
            <person name="Riley R."/>
            <person name="LaButti K."/>
            <person name="Andreopoulos B."/>
            <person name="Lipzen A."/>
            <person name="Chen C."/>
            <person name="Yan M."/>
            <person name="Daum C."/>
            <person name="Ng V."/>
            <person name="Clum A."/>
            <person name="Steindorff A."/>
            <person name="Ohm R.A."/>
            <person name="Martin F."/>
            <person name="Silar P."/>
            <person name="Natvig D.O."/>
            <person name="Lalanne C."/>
            <person name="Gautier V."/>
            <person name="Ament-Velasquez S.L."/>
            <person name="Kruys A."/>
            <person name="Hutchinson M.I."/>
            <person name="Powell A.J."/>
            <person name="Barry K."/>
            <person name="Miller A.N."/>
            <person name="Grigoriev I.V."/>
            <person name="Debuchy R."/>
            <person name="Gladieux P."/>
            <person name="Hiltunen Thoren M."/>
            <person name="Johannesson H."/>
        </authorList>
    </citation>
    <scope>NUCLEOTIDE SEQUENCE</scope>
    <source>
        <strain evidence="3">CBS 232.78</strain>
    </source>
</reference>
<gene>
    <name evidence="3" type="ORF">B0H63DRAFT_562713</name>
</gene>
<dbReference type="Proteomes" id="UP001285441">
    <property type="component" value="Unassembled WGS sequence"/>
</dbReference>
<dbReference type="PANTHER" id="PTHR35186">
    <property type="entry name" value="ANK_REP_REGION DOMAIN-CONTAINING PROTEIN"/>
    <property type="match status" value="1"/>
</dbReference>
<name>A0AAE0KD73_9PEZI</name>
<dbReference type="AlphaFoldDB" id="A0AAE0KD73"/>
<feature type="chain" id="PRO_5041949894" description="DUF7580 domain-containing protein" evidence="1">
    <location>
        <begin position="17"/>
        <end position="565"/>
    </location>
</feature>
<keyword evidence="4" id="KW-1185">Reference proteome</keyword>
<evidence type="ECO:0000313" key="4">
    <source>
        <dbReference type="Proteomes" id="UP001285441"/>
    </source>
</evidence>
<feature type="signal peptide" evidence="1">
    <location>
        <begin position="1"/>
        <end position="16"/>
    </location>
</feature>
<sequence length="565" mass="63599">MDPISLGLGIAPLCLAALTGTKCVKKKLKLFRHHHQELSGFRKRLTTLASLFRDECRLLPQDAGIDCALAEGMLEDLSHRFWTSPDLEEQLQDHLGRKYIEVKDTSEQINEQMTLFDKELSVLEEYGSNYGKLSAKAQQARNAIGVTFKKANFEAGIESLTELITEFMRVRKTAKAFQKPKTMTRLPRPKTMPQAYGLVARHSTSFYQSLVQSWSCQNFVGTHSAHAAKLFLDTDSSDECVIFRLILEYQITAGSLKQHSLLLLIVRSEDISWVDTSLPSTTPEEVEPPRKVRRVRFAESSVRPSVTAACSVEPECHSAKQPLLHNLCTSKEACIGYLTSKDNLRHSLLTAPDKESTAIQTKPCSPTSLASTIQPSKPNRITVNEQLRLTLRLTRSVLQYHATTWWRRNWNLSDLCYFDIDTELSTSFSTLHIDTKLLASNTADLDMQALLEQTPTIPDDEADDDVEILCGIRNVTFHSLGVALLQIGRWEILDTEDIVQLRKIAKQKSRLGPRYDKLTAKCLYCDFGSGDDLNEPDLQRAVYANVVCVLEHMVRVLEGGRQTGL</sequence>
<evidence type="ECO:0000256" key="1">
    <source>
        <dbReference type="SAM" id="SignalP"/>
    </source>
</evidence>
<evidence type="ECO:0000259" key="2">
    <source>
        <dbReference type="Pfam" id="PF24476"/>
    </source>
</evidence>
<dbReference type="InterPro" id="IPR056002">
    <property type="entry name" value="DUF7580"/>
</dbReference>
<dbReference type="Pfam" id="PF24476">
    <property type="entry name" value="DUF7580"/>
    <property type="match status" value="1"/>
</dbReference>